<comment type="caution">
    <text evidence="2">The sequence shown here is derived from an EMBL/GenBank/DDBJ whole genome shotgun (WGS) entry which is preliminary data.</text>
</comment>
<feature type="compositionally biased region" description="Polar residues" evidence="1">
    <location>
        <begin position="303"/>
        <end position="314"/>
    </location>
</feature>
<evidence type="ECO:0000256" key="1">
    <source>
        <dbReference type="SAM" id="MobiDB-lite"/>
    </source>
</evidence>
<protein>
    <submittedName>
        <fullName evidence="2">Uncharacterized protein</fullName>
    </submittedName>
</protein>
<keyword evidence="3" id="KW-1185">Reference proteome</keyword>
<dbReference type="SUPFAM" id="SSF56349">
    <property type="entry name" value="DNA breaking-rejoining enzymes"/>
    <property type="match status" value="1"/>
</dbReference>
<evidence type="ECO:0000313" key="2">
    <source>
        <dbReference type="EMBL" id="CAE7461162.1"/>
    </source>
</evidence>
<dbReference type="EMBL" id="CAJNIZ010022343">
    <property type="protein sequence ID" value="CAE7461162.1"/>
    <property type="molecule type" value="Genomic_DNA"/>
</dbReference>
<evidence type="ECO:0000313" key="3">
    <source>
        <dbReference type="Proteomes" id="UP000649617"/>
    </source>
</evidence>
<accession>A0A812S325</accession>
<dbReference type="Proteomes" id="UP000649617">
    <property type="component" value="Unassembled WGS sequence"/>
</dbReference>
<reference evidence="2" key="1">
    <citation type="submission" date="2021-02" db="EMBL/GenBank/DDBJ databases">
        <authorList>
            <person name="Dougan E. K."/>
            <person name="Rhodes N."/>
            <person name="Thang M."/>
            <person name="Chan C."/>
        </authorList>
    </citation>
    <scope>NUCLEOTIDE SEQUENCE</scope>
</reference>
<gene>
    <name evidence="2" type="ORF">SPIL2461_LOCUS11518</name>
</gene>
<name>A0A812S325_SYMPI</name>
<sequence length="446" mass="47411">MDLQRKARQPKVDLTLAQVRFLEAFLQDDTQSLIDRCASGAILFALFSRSMASDLRVCEDWRVDLSLEDPSADGFIECTTRSHKAARQVAVQAVSVPLVAAGRGVCNVCWAMVWCRVADLVGLGFKDRQKGPVLPAPRADGAWSARSVTSGELCSWLKGILAKGGLDCPGIGSHSLKHTSLAWCSKFGMGKYSRTLLGHHSSGKNSVKAYARDVLAPALLEYCRMLGQIRKGLFVPDSSRSGRFMNSLSEPLGPPNPAIGRSEVMSDIAPFEEGWADLGEHRHDQFSEPLALEQKWYAGAGSQPGSVQGSQAAQSDVALPEEDSESSSSLSSEVPEGIGATVRRRAVPAISIASKLVGLVTAETDALKTAGINSLARLAFALCPPGQTPSDTQVEQVLGNPASGVSAGTKAAVKRLVFEAHTLIVAELQQKVKHGDEGVASTLAHA</sequence>
<proteinExistence type="predicted"/>
<dbReference type="InterPro" id="IPR011010">
    <property type="entry name" value="DNA_brk_join_enz"/>
</dbReference>
<dbReference type="OrthoDB" id="445524at2759"/>
<feature type="region of interest" description="Disordered" evidence="1">
    <location>
        <begin position="301"/>
        <end position="336"/>
    </location>
</feature>
<feature type="non-terminal residue" evidence="2">
    <location>
        <position position="1"/>
    </location>
</feature>
<dbReference type="GO" id="GO:0003677">
    <property type="term" value="F:DNA binding"/>
    <property type="evidence" value="ECO:0007669"/>
    <property type="project" value="InterPro"/>
</dbReference>
<dbReference type="AlphaFoldDB" id="A0A812S325"/>
<organism evidence="2 3">
    <name type="scientific">Symbiodinium pilosum</name>
    <name type="common">Dinoflagellate</name>
    <dbReference type="NCBI Taxonomy" id="2952"/>
    <lineage>
        <taxon>Eukaryota</taxon>
        <taxon>Sar</taxon>
        <taxon>Alveolata</taxon>
        <taxon>Dinophyceae</taxon>
        <taxon>Suessiales</taxon>
        <taxon>Symbiodiniaceae</taxon>
        <taxon>Symbiodinium</taxon>
    </lineage>
</organism>